<dbReference type="InterPro" id="IPR038050">
    <property type="entry name" value="Neuro_actylchol_rec"/>
</dbReference>
<protein>
    <submittedName>
        <fullName evidence="14">Neurotransmitter-gated ion-channel ligand-binding domain-containing protein</fullName>
    </submittedName>
</protein>
<dbReference type="Proteomes" id="UP000887566">
    <property type="component" value="Unplaced"/>
</dbReference>
<dbReference type="Gene3D" id="2.70.170.10">
    <property type="entry name" value="Neurotransmitter-gated ion-channel ligand-binding domain"/>
    <property type="match status" value="1"/>
</dbReference>
<keyword evidence="8" id="KW-0406">Ion transport</keyword>
<evidence type="ECO:0000256" key="3">
    <source>
        <dbReference type="ARBA" id="ARBA00022448"/>
    </source>
</evidence>
<dbReference type="InterPro" id="IPR006201">
    <property type="entry name" value="Neur_channel"/>
</dbReference>
<evidence type="ECO:0000256" key="11">
    <source>
        <dbReference type="SAM" id="Phobius"/>
    </source>
</evidence>
<evidence type="ECO:0000256" key="5">
    <source>
        <dbReference type="ARBA" id="ARBA00022692"/>
    </source>
</evidence>
<evidence type="ECO:0000259" key="12">
    <source>
        <dbReference type="Pfam" id="PF02931"/>
    </source>
</evidence>
<keyword evidence="6" id="KW-0732">Signal</keyword>
<dbReference type="PANTHER" id="PTHR18945">
    <property type="entry name" value="NEUROTRANSMITTER GATED ION CHANNEL"/>
    <property type="match status" value="1"/>
</dbReference>
<dbReference type="InterPro" id="IPR006028">
    <property type="entry name" value="GABAA/Glycine_rcpt"/>
</dbReference>
<dbReference type="GO" id="GO:0004888">
    <property type="term" value="F:transmembrane signaling receptor activity"/>
    <property type="evidence" value="ECO:0007669"/>
    <property type="project" value="InterPro"/>
</dbReference>
<evidence type="ECO:0000256" key="9">
    <source>
        <dbReference type="ARBA" id="ARBA00023136"/>
    </source>
</evidence>
<dbReference type="GO" id="GO:0005230">
    <property type="term" value="F:extracellular ligand-gated monoatomic ion channel activity"/>
    <property type="evidence" value="ECO:0007669"/>
    <property type="project" value="InterPro"/>
</dbReference>
<keyword evidence="9 11" id="KW-0472">Membrane</keyword>
<dbReference type="AlphaFoldDB" id="A0A914VZ52"/>
<keyword evidence="13" id="KW-1185">Reference proteome</keyword>
<dbReference type="InterPro" id="IPR036719">
    <property type="entry name" value="Neuro-gated_channel_TM_sf"/>
</dbReference>
<comment type="subcellular location">
    <subcellularLocation>
        <location evidence="2">Cell membrane</location>
    </subcellularLocation>
    <subcellularLocation>
        <location evidence="1">Membrane</location>
        <topology evidence="1">Multi-pass membrane protein</topology>
    </subcellularLocation>
</comment>
<dbReference type="PRINTS" id="PR00253">
    <property type="entry name" value="GABAARECEPTR"/>
</dbReference>
<feature type="transmembrane region" description="Helical" evidence="11">
    <location>
        <begin position="334"/>
        <end position="350"/>
    </location>
</feature>
<keyword evidence="3" id="KW-0813">Transport</keyword>
<dbReference type="SUPFAM" id="SSF90112">
    <property type="entry name" value="Neurotransmitter-gated ion-channel transmembrane pore"/>
    <property type="match status" value="1"/>
</dbReference>
<dbReference type="Pfam" id="PF02931">
    <property type="entry name" value="Neur_chan_LBD"/>
    <property type="match status" value="1"/>
</dbReference>
<evidence type="ECO:0000256" key="1">
    <source>
        <dbReference type="ARBA" id="ARBA00004141"/>
    </source>
</evidence>
<evidence type="ECO:0000256" key="7">
    <source>
        <dbReference type="ARBA" id="ARBA00022989"/>
    </source>
</evidence>
<evidence type="ECO:0000313" key="13">
    <source>
        <dbReference type="Proteomes" id="UP000887566"/>
    </source>
</evidence>
<evidence type="ECO:0000313" key="14">
    <source>
        <dbReference type="WBParaSite" id="PSAMB.scaffold269size60014.g4097.t1"/>
    </source>
</evidence>
<keyword evidence="7 11" id="KW-1133">Transmembrane helix</keyword>
<evidence type="ECO:0000256" key="10">
    <source>
        <dbReference type="ARBA" id="ARBA00023303"/>
    </source>
</evidence>
<organism evidence="13 14">
    <name type="scientific">Plectus sambesii</name>
    <dbReference type="NCBI Taxonomy" id="2011161"/>
    <lineage>
        <taxon>Eukaryota</taxon>
        <taxon>Metazoa</taxon>
        <taxon>Ecdysozoa</taxon>
        <taxon>Nematoda</taxon>
        <taxon>Chromadorea</taxon>
        <taxon>Plectida</taxon>
        <taxon>Plectina</taxon>
        <taxon>Plectoidea</taxon>
        <taxon>Plectidae</taxon>
        <taxon>Plectus</taxon>
    </lineage>
</organism>
<feature type="domain" description="Neurotransmitter-gated ion-channel ligand-binding" evidence="12">
    <location>
        <begin position="99"/>
        <end position="303"/>
    </location>
</feature>
<evidence type="ECO:0000256" key="8">
    <source>
        <dbReference type="ARBA" id="ARBA00023065"/>
    </source>
</evidence>
<dbReference type="WBParaSite" id="PSAMB.scaffold269size60014.g4097.t1">
    <property type="protein sequence ID" value="PSAMB.scaffold269size60014.g4097.t1"/>
    <property type="gene ID" value="PSAMB.scaffold269size60014.g4097"/>
</dbReference>
<sequence length="455" mass="51069">MEVGCGSGGRLVWGVFAATNVFVSERKVVCWHQLGRPSSFFSPVVSTSLTLLSLQVRSTTPACSTSEKMWQSLLKALVLSVVLSAGVVESQSEACRNENDIVNQILLSYDKKTAPREASGGPVKIEVELWVQDIYELDENDLELDLYVSTTWNDERLRYAHLKPCHREVTVTDGAALWTPDLSFTDSKKTEVYSTPTVNDFKLIYASGKVWTRQRLRMKIPCSFHSTFRYPFDEIECSTNLQSIRYGNREIMLGWGNEPLKMLKEAPSLSGFFLTNHTTIRNAVQNPAGQWTEMPVTLHFHRNTMAAFLYTFGPAILAVFTAGITFFLGRKSSVARAILAASALFFLIYLTREVGREAPGYYSFKMIDIYFIVCILFVLSALVELALANGCSNRGHYQLNGSSDGFKPLTQSETGNRPVRFCRRHCGKFDVSAGVLYFGLFIGWNVVYFLVLITL</sequence>
<keyword evidence="4" id="KW-1003">Cell membrane</keyword>
<evidence type="ECO:0000256" key="2">
    <source>
        <dbReference type="ARBA" id="ARBA00004236"/>
    </source>
</evidence>
<name>A0A914VZ52_9BILA</name>
<reference evidence="14" key="1">
    <citation type="submission" date="2022-11" db="UniProtKB">
        <authorList>
            <consortium name="WormBaseParasite"/>
        </authorList>
    </citation>
    <scope>IDENTIFICATION</scope>
</reference>
<dbReference type="InterPro" id="IPR036734">
    <property type="entry name" value="Neur_chan_lig-bd_sf"/>
</dbReference>
<feature type="transmembrane region" description="Helical" evidence="11">
    <location>
        <begin position="307"/>
        <end position="327"/>
    </location>
</feature>
<evidence type="ECO:0000256" key="4">
    <source>
        <dbReference type="ARBA" id="ARBA00022475"/>
    </source>
</evidence>
<dbReference type="SUPFAM" id="SSF63712">
    <property type="entry name" value="Nicotinic receptor ligand binding domain-like"/>
    <property type="match status" value="1"/>
</dbReference>
<dbReference type="Gene3D" id="1.20.58.390">
    <property type="entry name" value="Neurotransmitter-gated ion-channel transmembrane domain"/>
    <property type="match status" value="1"/>
</dbReference>
<feature type="transmembrane region" description="Helical" evidence="11">
    <location>
        <begin position="433"/>
        <end position="453"/>
    </location>
</feature>
<evidence type="ECO:0000256" key="6">
    <source>
        <dbReference type="ARBA" id="ARBA00022729"/>
    </source>
</evidence>
<keyword evidence="5 11" id="KW-0812">Transmembrane</keyword>
<feature type="transmembrane region" description="Helical" evidence="11">
    <location>
        <begin position="370"/>
        <end position="388"/>
    </location>
</feature>
<proteinExistence type="predicted"/>
<dbReference type="GO" id="GO:0005886">
    <property type="term" value="C:plasma membrane"/>
    <property type="evidence" value="ECO:0007669"/>
    <property type="project" value="UniProtKB-SubCell"/>
</dbReference>
<dbReference type="InterPro" id="IPR006202">
    <property type="entry name" value="Neur_chan_lig-bd"/>
</dbReference>
<accession>A0A914VZ52</accession>
<keyword evidence="10" id="KW-0407">Ion channel</keyword>